<reference evidence="1" key="1">
    <citation type="submission" date="2020-10" db="EMBL/GenBank/DDBJ databases">
        <title>Connecting structure to function with the recovery of over 1000 high-quality activated sludge metagenome-assembled genomes encoding full-length rRNA genes using long-read sequencing.</title>
        <authorList>
            <person name="Singleton C.M."/>
            <person name="Petriglieri F."/>
            <person name="Kristensen J.M."/>
            <person name="Kirkegaard R.H."/>
            <person name="Michaelsen T.Y."/>
            <person name="Andersen M.H."/>
            <person name="Karst S.M."/>
            <person name="Dueholm M.S."/>
            <person name="Nielsen P.H."/>
            <person name="Albertsen M."/>
        </authorList>
    </citation>
    <scope>NUCLEOTIDE SEQUENCE</scope>
    <source>
        <strain evidence="1">OdNE_18-Q3-R46-58_BAT3C.305</strain>
    </source>
</reference>
<comment type="caution">
    <text evidence="1">The sequence shown here is derived from an EMBL/GenBank/DDBJ whole genome shotgun (WGS) entry which is preliminary data.</text>
</comment>
<dbReference type="Proteomes" id="UP000808146">
    <property type="component" value="Unassembled WGS sequence"/>
</dbReference>
<evidence type="ECO:0000313" key="2">
    <source>
        <dbReference type="Proteomes" id="UP000808146"/>
    </source>
</evidence>
<sequence length="87" mass="9605">MKLSPFFSSLPAYFSRSRAEHAGAAGVSLFEPLFQPDIDLETPRVVDRVQLSRSADAPLTMRWIAILSGPRATTWRRPVAYNGGTTP</sequence>
<accession>A0A9D7LM13</accession>
<evidence type="ECO:0000313" key="1">
    <source>
        <dbReference type="EMBL" id="MBK8890317.1"/>
    </source>
</evidence>
<name>A0A9D7LM13_9RHOO</name>
<protein>
    <submittedName>
        <fullName evidence="1">Uncharacterized protein</fullName>
    </submittedName>
</protein>
<proteinExistence type="predicted"/>
<dbReference type="AlphaFoldDB" id="A0A9D7LM13"/>
<dbReference type="EMBL" id="JADKBR010000006">
    <property type="protein sequence ID" value="MBK8890317.1"/>
    <property type="molecule type" value="Genomic_DNA"/>
</dbReference>
<organism evidence="1 2">
    <name type="scientific">Candidatus Dechloromonas phosphorivorans</name>
    <dbReference type="NCBI Taxonomy" id="2899244"/>
    <lineage>
        <taxon>Bacteria</taxon>
        <taxon>Pseudomonadati</taxon>
        <taxon>Pseudomonadota</taxon>
        <taxon>Betaproteobacteria</taxon>
        <taxon>Rhodocyclales</taxon>
        <taxon>Azonexaceae</taxon>
        <taxon>Dechloromonas</taxon>
    </lineage>
</organism>
<gene>
    <name evidence="1" type="ORF">IPN75_07840</name>
</gene>
<dbReference type="SUPFAM" id="SSF51395">
    <property type="entry name" value="FMN-linked oxidoreductases"/>
    <property type="match status" value="1"/>
</dbReference>